<keyword evidence="10" id="KW-0234">DNA repair</keyword>
<keyword evidence="8" id="KW-0267">Excision nuclease</keyword>
<dbReference type="EMBL" id="QGDD01000002">
    <property type="protein sequence ID" value="PWN03936.1"/>
    <property type="molecule type" value="Genomic_DNA"/>
</dbReference>
<keyword evidence="4" id="KW-0547">Nucleotide-binding</keyword>
<keyword evidence="16" id="KW-1185">Reference proteome</keyword>
<evidence type="ECO:0000256" key="12">
    <source>
        <dbReference type="ARBA" id="ARBA00039316"/>
    </source>
</evidence>
<dbReference type="Gene3D" id="3.40.50.300">
    <property type="entry name" value="P-loop containing nucleotide triphosphate hydrolases"/>
    <property type="match status" value="2"/>
</dbReference>
<feature type="domain" description="ABC transporter" evidence="14">
    <location>
        <begin position="479"/>
        <end position="785"/>
    </location>
</feature>
<dbReference type="GO" id="GO:0016887">
    <property type="term" value="F:ATP hydrolysis activity"/>
    <property type="evidence" value="ECO:0007669"/>
    <property type="project" value="InterPro"/>
</dbReference>
<evidence type="ECO:0000313" key="15">
    <source>
        <dbReference type="EMBL" id="PWN03936.1"/>
    </source>
</evidence>
<evidence type="ECO:0000256" key="8">
    <source>
        <dbReference type="ARBA" id="ARBA00022881"/>
    </source>
</evidence>
<comment type="subcellular location">
    <subcellularLocation>
        <location evidence="1">Cytoplasm</location>
    </subcellularLocation>
</comment>
<keyword evidence="5" id="KW-0227">DNA damage</keyword>
<dbReference type="GO" id="GO:0005737">
    <property type="term" value="C:cytoplasm"/>
    <property type="evidence" value="ECO:0007669"/>
    <property type="project" value="UniProtKB-SubCell"/>
</dbReference>
<dbReference type="InterPro" id="IPR003439">
    <property type="entry name" value="ABC_transporter-like_ATP-bd"/>
</dbReference>
<dbReference type="Pfam" id="PF00005">
    <property type="entry name" value="ABC_tran"/>
    <property type="match status" value="1"/>
</dbReference>
<evidence type="ECO:0000256" key="7">
    <source>
        <dbReference type="ARBA" id="ARBA00022840"/>
    </source>
</evidence>
<evidence type="ECO:0000256" key="6">
    <source>
        <dbReference type="ARBA" id="ARBA00022769"/>
    </source>
</evidence>
<dbReference type="RefSeq" id="WP_109693024.1">
    <property type="nucleotide sequence ID" value="NZ_QGDD01000002.1"/>
</dbReference>
<comment type="similarity">
    <text evidence="11">Belongs to the ABC transporter superfamily. UvrA family.</text>
</comment>
<evidence type="ECO:0000256" key="3">
    <source>
        <dbReference type="ARBA" id="ARBA00022737"/>
    </source>
</evidence>
<sequence length="796" mass="84553">MATPTSPTTPTADSHDLIRVQGARENNLKDVDVEIPKRRLTVFTGVSGSGKSSLVFSTIAAESQRLINETYSTFVQGFMPTLNRADYDVLEGITPAIVVDQERMGANARSTVGTVTDANAMLRVLFSRLGTPYIGPPTAFSFNVPTRKASGVMETQKSGGRVEKNVVKQAIYLGGMCAQCEGRGTVSDLDLTQIIDESKSLVEGAILVPGYTADGWMVAPYKEVVPADKPIAKLTKKQRDDLLYAEPRKVKVEKINITYEGLIPKIRKSMFSKDVDSLQPHIRAFVERAAVFGPCPGCDGTRLNESARSSTIEGKNIADVCAMQITDAAEWLRAVDDPGVAPLVANLLHLLDSFVAIGLGYLSLDRPSGSLSGGEAQRTKMIRHLGSALTDVTYVFDEPTVGLHPHDIERMNKLLLELRDKGNTVLVVEHKPETIAIADHVVDLGPGAGTAGGAVCFEGTVDGLRDSGTLTGLHLHYKARLKESVRTPSGKLEIRGADTHNLQDVDVDVPLGVLCVVTGVAGSGKSSLIHGSLVDGRAGADAGVVLVDQSAIKGSRRSNPATYTGLLEPIRKAFAKANGVKPALFSSNSEGACPTCNGNGMIYTELGFMETVATVCEDCGGKRFQAEVLELRFGGLNIAEVLDLPVAEAHAFFAEGEAKTPAAATLLARMEDVGLGYVKLGQPLNTLSGGERQRLKLATHLSDKGGTFVLDEPTTGLHLADVDNLLGLLDRLVDSGKSVIVIEHHQAVMAHADWIIDLGPGAGHDGGTVVFEGTPAELVKSRSTLTGQHLADYVGG</sequence>
<dbReference type="GO" id="GO:0004518">
    <property type="term" value="F:nuclease activity"/>
    <property type="evidence" value="ECO:0007669"/>
    <property type="project" value="UniProtKB-KW"/>
</dbReference>
<keyword evidence="2" id="KW-0963">Cytoplasm</keyword>
<reference evidence="15 16" key="1">
    <citation type="submission" date="2018-05" db="EMBL/GenBank/DDBJ databases">
        <title>Nocardioides silvaticus genome.</title>
        <authorList>
            <person name="Li C."/>
            <person name="Wang G."/>
        </authorList>
    </citation>
    <scope>NUCLEOTIDE SEQUENCE [LARGE SCALE GENOMIC DNA]</scope>
    <source>
        <strain evidence="15 16">CCTCC AB 2018079</strain>
    </source>
</reference>
<evidence type="ECO:0000256" key="9">
    <source>
        <dbReference type="ARBA" id="ARBA00023125"/>
    </source>
</evidence>
<accession>A0A316TWH7</accession>
<evidence type="ECO:0000256" key="11">
    <source>
        <dbReference type="ARBA" id="ARBA00038000"/>
    </source>
</evidence>
<dbReference type="Proteomes" id="UP000245507">
    <property type="component" value="Unassembled WGS sequence"/>
</dbReference>
<evidence type="ECO:0000256" key="1">
    <source>
        <dbReference type="ARBA" id="ARBA00004496"/>
    </source>
</evidence>
<evidence type="ECO:0000256" key="10">
    <source>
        <dbReference type="ARBA" id="ARBA00023204"/>
    </source>
</evidence>
<dbReference type="PANTHER" id="PTHR43152:SF2">
    <property type="entry name" value="DRUG RESISTANCE ABC TRANSPORTER"/>
    <property type="match status" value="1"/>
</dbReference>
<dbReference type="GO" id="GO:0003677">
    <property type="term" value="F:DNA binding"/>
    <property type="evidence" value="ECO:0007669"/>
    <property type="project" value="UniProtKB-KW"/>
</dbReference>
<dbReference type="SUPFAM" id="SSF52540">
    <property type="entry name" value="P-loop containing nucleoside triphosphate hydrolases"/>
    <property type="match status" value="2"/>
</dbReference>
<keyword evidence="6" id="KW-0228">DNA excision</keyword>
<proteinExistence type="inferred from homology"/>
<dbReference type="PROSITE" id="PS50893">
    <property type="entry name" value="ABC_TRANSPORTER_2"/>
    <property type="match status" value="1"/>
</dbReference>
<protein>
    <recommendedName>
        <fullName evidence="12">UvrABC system protein A</fullName>
    </recommendedName>
    <alternativeName>
        <fullName evidence="13">Excinuclease ABC subunit A</fullName>
    </alternativeName>
</protein>
<dbReference type="GO" id="GO:0006281">
    <property type="term" value="P:DNA repair"/>
    <property type="evidence" value="ECO:0007669"/>
    <property type="project" value="UniProtKB-KW"/>
</dbReference>
<evidence type="ECO:0000256" key="13">
    <source>
        <dbReference type="ARBA" id="ARBA00042156"/>
    </source>
</evidence>
<evidence type="ECO:0000313" key="16">
    <source>
        <dbReference type="Proteomes" id="UP000245507"/>
    </source>
</evidence>
<comment type="caution">
    <text evidence="15">The sequence shown here is derived from an EMBL/GenBank/DDBJ whole genome shotgun (WGS) entry which is preliminary data.</text>
</comment>
<evidence type="ECO:0000256" key="4">
    <source>
        <dbReference type="ARBA" id="ARBA00022741"/>
    </source>
</evidence>
<dbReference type="Gene3D" id="1.20.1580.10">
    <property type="entry name" value="ABC transporter ATPase like domain"/>
    <property type="match status" value="2"/>
</dbReference>
<name>A0A316TWH7_9ACTN</name>
<dbReference type="GO" id="GO:0005524">
    <property type="term" value="F:ATP binding"/>
    <property type="evidence" value="ECO:0007669"/>
    <property type="project" value="UniProtKB-KW"/>
</dbReference>
<dbReference type="OrthoDB" id="9809851at2"/>
<keyword evidence="9" id="KW-0238">DNA-binding</keyword>
<gene>
    <name evidence="15" type="ORF">DJ010_07760</name>
</gene>
<organism evidence="15 16">
    <name type="scientific">Nocardioides silvaticus</name>
    <dbReference type="NCBI Taxonomy" id="2201891"/>
    <lineage>
        <taxon>Bacteria</taxon>
        <taxon>Bacillati</taxon>
        <taxon>Actinomycetota</taxon>
        <taxon>Actinomycetes</taxon>
        <taxon>Propionibacteriales</taxon>
        <taxon>Nocardioidaceae</taxon>
        <taxon>Nocardioides</taxon>
    </lineage>
</organism>
<dbReference type="AlphaFoldDB" id="A0A316TWH7"/>
<dbReference type="Gene3D" id="1.10.8.280">
    <property type="entry name" value="ABC transporter ATPase domain-like"/>
    <property type="match status" value="1"/>
</dbReference>
<evidence type="ECO:0000259" key="14">
    <source>
        <dbReference type="PROSITE" id="PS50893"/>
    </source>
</evidence>
<evidence type="ECO:0000256" key="2">
    <source>
        <dbReference type="ARBA" id="ARBA00022490"/>
    </source>
</evidence>
<keyword evidence="7" id="KW-0067">ATP-binding</keyword>
<keyword evidence="3" id="KW-0677">Repeat</keyword>
<dbReference type="PANTHER" id="PTHR43152">
    <property type="entry name" value="UVRABC SYSTEM PROTEIN A"/>
    <property type="match status" value="1"/>
</dbReference>
<dbReference type="InterPro" id="IPR027417">
    <property type="entry name" value="P-loop_NTPase"/>
</dbReference>
<evidence type="ECO:0000256" key="5">
    <source>
        <dbReference type="ARBA" id="ARBA00022763"/>
    </source>
</evidence>